<feature type="region of interest" description="Disordered" evidence="1">
    <location>
        <begin position="19"/>
        <end position="137"/>
    </location>
</feature>
<dbReference type="AlphaFoldDB" id="A0A8S0X1D9"/>
<evidence type="ECO:0000313" key="2">
    <source>
        <dbReference type="EMBL" id="CAA7264048.1"/>
    </source>
</evidence>
<evidence type="ECO:0000256" key="1">
    <source>
        <dbReference type="SAM" id="MobiDB-lite"/>
    </source>
</evidence>
<feature type="compositionally biased region" description="Basic residues" evidence="1">
    <location>
        <begin position="105"/>
        <end position="114"/>
    </location>
</feature>
<dbReference type="EMBL" id="CACVBS010000042">
    <property type="protein sequence ID" value="CAA7264048.1"/>
    <property type="molecule type" value="Genomic_DNA"/>
</dbReference>
<keyword evidence="3" id="KW-1185">Reference proteome</keyword>
<gene>
    <name evidence="2" type="ORF">AAE3_LOCUS6300</name>
</gene>
<sequence>MTSPSTKFTFMAPATRLTSVEPCSPGRAVGEQQHRCQRPRTPPPPGYEYCPPWPPTPEWMAKPSKKSGHLSTNDQQVEELATLPTPASIPAKKKKVARSKGNNWTRKKRKRKARRAPEEQQENNPSEPPRKRQKIRK</sequence>
<name>A0A8S0X1D9_CYCAE</name>
<feature type="compositionally biased region" description="Pro residues" evidence="1">
    <location>
        <begin position="40"/>
        <end position="57"/>
    </location>
</feature>
<comment type="caution">
    <text evidence="2">The sequence shown here is derived from an EMBL/GenBank/DDBJ whole genome shotgun (WGS) entry which is preliminary data.</text>
</comment>
<evidence type="ECO:0000313" key="3">
    <source>
        <dbReference type="Proteomes" id="UP000467700"/>
    </source>
</evidence>
<dbReference type="Proteomes" id="UP000467700">
    <property type="component" value="Unassembled WGS sequence"/>
</dbReference>
<protein>
    <submittedName>
        <fullName evidence="2">Uncharacterized protein</fullName>
    </submittedName>
</protein>
<proteinExistence type="predicted"/>
<accession>A0A8S0X1D9</accession>
<organism evidence="2 3">
    <name type="scientific">Cyclocybe aegerita</name>
    <name type="common">Black poplar mushroom</name>
    <name type="synonym">Agrocybe aegerita</name>
    <dbReference type="NCBI Taxonomy" id="1973307"/>
    <lineage>
        <taxon>Eukaryota</taxon>
        <taxon>Fungi</taxon>
        <taxon>Dikarya</taxon>
        <taxon>Basidiomycota</taxon>
        <taxon>Agaricomycotina</taxon>
        <taxon>Agaricomycetes</taxon>
        <taxon>Agaricomycetidae</taxon>
        <taxon>Agaricales</taxon>
        <taxon>Agaricineae</taxon>
        <taxon>Bolbitiaceae</taxon>
        <taxon>Cyclocybe</taxon>
    </lineage>
</organism>
<reference evidence="2 3" key="1">
    <citation type="submission" date="2020-01" db="EMBL/GenBank/DDBJ databases">
        <authorList>
            <person name="Gupta K D."/>
        </authorList>
    </citation>
    <scope>NUCLEOTIDE SEQUENCE [LARGE SCALE GENOMIC DNA]</scope>
</reference>